<reference evidence="1" key="1">
    <citation type="submission" date="2014-11" db="EMBL/GenBank/DDBJ databases">
        <authorList>
            <person name="Amaro Gonzalez C."/>
        </authorList>
    </citation>
    <scope>NUCLEOTIDE SEQUENCE</scope>
</reference>
<organism evidence="1">
    <name type="scientific">Anguilla anguilla</name>
    <name type="common">European freshwater eel</name>
    <name type="synonym">Muraena anguilla</name>
    <dbReference type="NCBI Taxonomy" id="7936"/>
    <lineage>
        <taxon>Eukaryota</taxon>
        <taxon>Metazoa</taxon>
        <taxon>Chordata</taxon>
        <taxon>Craniata</taxon>
        <taxon>Vertebrata</taxon>
        <taxon>Euteleostomi</taxon>
        <taxon>Actinopterygii</taxon>
        <taxon>Neopterygii</taxon>
        <taxon>Teleostei</taxon>
        <taxon>Anguilliformes</taxon>
        <taxon>Anguillidae</taxon>
        <taxon>Anguilla</taxon>
    </lineage>
</organism>
<dbReference type="EMBL" id="GBXM01087438">
    <property type="protein sequence ID" value="JAH21139.1"/>
    <property type="molecule type" value="Transcribed_RNA"/>
</dbReference>
<sequence>MFEHPKGKNGFDFFKFSPETGS</sequence>
<dbReference type="AlphaFoldDB" id="A0A0E9QWA3"/>
<proteinExistence type="predicted"/>
<name>A0A0E9QWA3_ANGAN</name>
<accession>A0A0E9QWA3</accession>
<protein>
    <submittedName>
        <fullName evidence="1">Uncharacterized protein</fullName>
    </submittedName>
</protein>
<reference evidence="1" key="2">
    <citation type="journal article" date="2015" name="Fish Shellfish Immunol.">
        <title>Early steps in the European eel (Anguilla anguilla)-Vibrio vulnificus interaction in the gills: Role of the RtxA13 toxin.</title>
        <authorList>
            <person name="Callol A."/>
            <person name="Pajuelo D."/>
            <person name="Ebbesson L."/>
            <person name="Teles M."/>
            <person name="MacKenzie S."/>
            <person name="Amaro C."/>
        </authorList>
    </citation>
    <scope>NUCLEOTIDE SEQUENCE</scope>
</reference>
<evidence type="ECO:0000313" key="1">
    <source>
        <dbReference type="EMBL" id="JAH21139.1"/>
    </source>
</evidence>